<evidence type="ECO:0000256" key="1">
    <source>
        <dbReference type="SAM" id="MobiDB-lite"/>
    </source>
</evidence>
<name>A0ABV5L6Z6_9ACTN</name>
<feature type="domain" description="FAD dependent oxidoreductase" evidence="2">
    <location>
        <begin position="9"/>
        <end position="51"/>
    </location>
</feature>
<dbReference type="Pfam" id="PF01266">
    <property type="entry name" value="DAO"/>
    <property type="match status" value="1"/>
</dbReference>
<dbReference type="EMBL" id="JBHMDI010000020">
    <property type="protein sequence ID" value="MFB9347943.1"/>
    <property type="molecule type" value="Genomic_DNA"/>
</dbReference>
<feature type="compositionally biased region" description="Polar residues" evidence="1">
    <location>
        <begin position="156"/>
        <end position="166"/>
    </location>
</feature>
<protein>
    <submittedName>
        <fullName evidence="3">FAD-dependent oxidoreductase</fullName>
    </submittedName>
</protein>
<dbReference type="Proteomes" id="UP001589753">
    <property type="component" value="Unassembled WGS sequence"/>
</dbReference>
<dbReference type="SUPFAM" id="SSF51905">
    <property type="entry name" value="FAD/NAD(P)-binding domain"/>
    <property type="match status" value="1"/>
</dbReference>
<feature type="region of interest" description="Disordered" evidence="1">
    <location>
        <begin position="65"/>
        <end position="166"/>
    </location>
</feature>
<dbReference type="Gene3D" id="3.50.50.60">
    <property type="entry name" value="FAD/NAD(P)-binding domain"/>
    <property type="match status" value="1"/>
</dbReference>
<proteinExistence type="predicted"/>
<organism evidence="3 4">
    <name type="scientific">Streptomyces heliomycini</name>
    <dbReference type="NCBI Taxonomy" id="284032"/>
    <lineage>
        <taxon>Bacteria</taxon>
        <taxon>Bacillati</taxon>
        <taxon>Actinomycetota</taxon>
        <taxon>Actinomycetes</taxon>
        <taxon>Kitasatosporales</taxon>
        <taxon>Streptomycetaceae</taxon>
        <taxon>Streptomyces</taxon>
    </lineage>
</organism>
<comment type="caution">
    <text evidence="3">The sequence shown here is derived from an EMBL/GenBank/DDBJ whole genome shotgun (WGS) entry which is preliminary data.</text>
</comment>
<feature type="compositionally biased region" description="Low complexity" evidence="1">
    <location>
        <begin position="124"/>
        <end position="133"/>
    </location>
</feature>
<keyword evidence="4" id="KW-1185">Reference proteome</keyword>
<evidence type="ECO:0000313" key="4">
    <source>
        <dbReference type="Proteomes" id="UP001589753"/>
    </source>
</evidence>
<dbReference type="RefSeq" id="WP_366481315.1">
    <property type="nucleotide sequence ID" value="NZ_JBHMDI010000020.1"/>
</dbReference>
<reference evidence="3 4" key="1">
    <citation type="submission" date="2024-09" db="EMBL/GenBank/DDBJ databases">
        <authorList>
            <person name="Sun Q."/>
            <person name="Mori K."/>
        </authorList>
    </citation>
    <scope>NUCLEOTIDE SEQUENCE [LARGE SCALE GENOMIC DNA]</scope>
    <source>
        <strain evidence="3 4">JCM 9767</strain>
    </source>
</reference>
<sequence>MTGLDLTTDVLVVGGGPAATWAALEAAQDGADVVLADKGYCGTSGATASVGVRYVLPEPAAREAAMTSREALGQPPGRRAVRRTPGPPVARRLHHPGRGAPGPYRPARQPPPAHRLGTRPHPRLPASRRPSPRTAGVRGSLPARHLLTASRPITFPLTTPERNTRA</sequence>
<gene>
    <name evidence="3" type="ORF">ACFFUA_10800</name>
</gene>
<dbReference type="InterPro" id="IPR006076">
    <property type="entry name" value="FAD-dep_OxRdtase"/>
</dbReference>
<evidence type="ECO:0000259" key="2">
    <source>
        <dbReference type="Pfam" id="PF01266"/>
    </source>
</evidence>
<accession>A0ABV5L6Z6</accession>
<dbReference type="InterPro" id="IPR036188">
    <property type="entry name" value="FAD/NAD-bd_sf"/>
</dbReference>
<evidence type="ECO:0000313" key="3">
    <source>
        <dbReference type="EMBL" id="MFB9347943.1"/>
    </source>
</evidence>